<evidence type="ECO:0008006" key="2">
    <source>
        <dbReference type="Google" id="ProtNLM"/>
    </source>
</evidence>
<dbReference type="AlphaFoldDB" id="A0A1B2DBF7"/>
<name>A0A1B2DBF7_9BACL</name>
<dbReference type="EMBL" id="CP016808">
    <property type="protein sequence ID" value="ANY65035.1"/>
    <property type="molecule type" value="Genomic_DNA"/>
</dbReference>
<accession>A0A1B2DBF7</accession>
<reference evidence="1" key="1">
    <citation type="submission" date="2016-08" db="EMBL/GenBank/DDBJ databases">
        <title>Complete Genome Seqeunce of Paenibacillus sp. BIHB 4019 from tea rhizoplane.</title>
        <authorList>
            <person name="Thakur R."/>
            <person name="Swarnkar M.K."/>
            <person name="Gulati A."/>
        </authorList>
    </citation>
    <scope>NUCLEOTIDE SEQUENCE [LARGE SCALE GENOMIC DNA]</scope>
    <source>
        <strain evidence="1">BIHB4019</strain>
    </source>
</reference>
<protein>
    <recommendedName>
        <fullName evidence="2">Non-canonical purine NTP pyrophosphatase</fullName>
    </recommendedName>
</protein>
<organism evidence="1">
    <name type="scientific">Paenibacillus sp. BIHB 4019</name>
    <dbReference type="NCBI Taxonomy" id="1870819"/>
    <lineage>
        <taxon>Bacteria</taxon>
        <taxon>Bacillati</taxon>
        <taxon>Bacillota</taxon>
        <taxon>Bacilli</taxon>
        <taxon>Bacillales</taxon>
        <taxon>Paenibacillaceae</taxon>
        <taxon>Paenibacillus</taxon>
    </lineage>
</organism>
<evidence type="ECO:0000313" key="1">
    <source>
        <dbReference type="EMBL" id="ANY65035.1"/>
    </source>
</evidence>
<gene>
    <name evidence="1" type="ORF">BBD42_00005</name>
</gene>
<sequence>MMELSSEIILIATKNEGKVQEFAHAFAKLGKRVVSLNEYPEFAILWRMAIHSRQMRELSEGGGRCLPGASSRR</sequence>
<proteinExistence type="predicted"/>